<dbReference type="RefSeq" id="WP_106093362.1">
    <property type="nucleotide sequence ID" value="NZ_PVNL01000124.1"/>
</dbReference>
<feature type="transmembrane region" description="Helical" evidence="2">
    <location>
        <begin position="59"/>
        <end position="78"/>
    </location>
</feature>
<gene>
    <name evidence="3" type="ORF">ENSA7_65330</name>
</gene>
<dbReference type="Gene3D" id="1.25.40.10">
    <property type="entry name" value="Tetratricopeptide repeat domain"/>
    <property type="match status" value="1"/>
</dbReference>
<keyword evidence="2" id="KW-0812">Transmembrane</keyword>
<accession>A0A2S9Y0T6</accession>
<keyword evidence="2" id="KW-1133">Transmembrane helix</keyword>
<evidence type="ECO:0000256" key="1">
    <source>
        <dbReference type="SAM" id="MobiDB-lite"/>
    </source>
</evidence>
<sequence length="373" mass="39220">MSTDPSTGEDQVERALLAALHQRASVDASPEDDDELISAAVAAHLDVVRFQRRRKSVTPWLAAAGLLAAAAAVTWWLLPAGSGDITREASTVAQVDPSVPTQAMWVLEHRDTPLEGVVTATARETCGIRANARACLTPGSRGAFEPDGNLQLHDGTARVEAEDPIVVSLAGVRVQATTVAADFSATRRARAWTVSVERGTVTVTGPDGASQVLEAGESAGSDPPDAAVPVAAIEPAEPEAADPLDPPKPSPKQPVPSADELLTLARSQRAARNFSAAASTYEQLVAAYPTSPKVRATLVSLAQLYQGPLDDPAKALRHFDEYLDHGGPLAEDAHHGKIRALRSLGRATDAKAEVDAFLSKYPNSAHADALRDE</sequence>
<name>A0A2S9Y0T6_9BACT</name>
<dbReference type="Pfam" id="PF13174">
    <property type="entry name" value="TPR_6"/>
    <property type="match status" value="1"/>
</dbReference>
<dbReference type="EMBL" id="PVNL01000124">
    <property type="protein sequence ID" value="PRP98590.1"/>
    <property type="molecule type" value="Genomic_DNA"/>
</dbReference>
<dbReference type="InterPro" id="IPR019734">
    <property type="entry name" value="TPR_rpt"/>
</dbReference>
<proteinExistence type="predicted"/>
<reference evidence="3 4" key="1">
    <citation type="submission" date="2018-03" db="EMBL/GenBank/DDBJ databases">
        <title>Draft Genome Sequences of the Obligatory Marine Myxobacteria Enhygromyxa salina SWB007.</title>
        <authorList>
            <person name="Poehlein A."/>
            <person name="Moghaddam J.A."/>
            <person name="Harms H."/>
            <person name="Alanjari M."/>
            <person name="Koenig G.M."/>
            <person name="Daniel R."/>
            <person name="Schaeberle T.F."/>
        </authorList>
    </citation>
    <scope>NUCLEOTIDE SEQUENCE [LARGE SCALE GENOMIC DNA]</scope>
    <source>
        <strain evidence="3 4">SWB007</strain>
    </source>
</reference>
<dbReference type="SUPFAM" id="SSF48452">
    <property type="entry name" value="TPR-like"/>
    <property type="match status" value="1"/>
</dbReference>
<keyword evidence="2" id="KW-0472">Membrane</keyword>
<feature type="region of interest" description="Disordered" evidence="1">
    <location>
        <begin position="204"/>
        <end position="227"/>
    </location>
</feature>
<evidence type="ECO:0000256" key="2">
    <source>
        <dbReference type="SAM" id="Phobius"/>
    </source>
</evidence>
<dbReference type="InterPro" id="IPR011990">
    <property type="entry name" value="TPR-like_helical_dom_sf"/>
</dbReference>
<protein>
    <recommendedName>
        <fullName evidence="5">Outer membrane lipoprotein BamD-like domain-containing protein</fullName>
    </recommendedName>
</protein>
<dbReference type="Proteomes" id="UP000238823">
    <property type="component" value="Unassembled WGS sequence"/>
</dbReference>
<comment type="caution">
    <text evidence="3">The sequence shown here is derived from an EMBL/GenBank/DDBJ whole genome shotgun (WGS) entry which is preliminary data.</text>
</comment>
<evidence type="ECO:0000313" key="4">
    <source>
        <dbReference type="Proteomes" id="UP000238823"/>
    </source>
</evidence>
<dbReference type="AlphaFoldDB" id="A0A2S9Y0T6"/>
<organism evidence="3 4">
    <name type="scientific">Enhygromyxa salina</name>
    <dbReference type="NCBI Taxonomy" id="215803"/>
    <lineage>
        <taxon>Bacteria</taxon>
        <taxon>Pseudomonadati</taxon>
        <taxon>Myxococcota</taxon>
        <taxon>Polyangia</taxon>
        <taxon>Nannocystales</taxon>
        <taxon>Nannocystaceae</taxon>
        <taxon>Enhygromyxa</taxon>
    </lineage>
</organism>
<evidence type="ECO:0008006" key="5">
    <source>
        <dbReference type="Google" id="ProtNLM"/>
    </source>
</evidence>
<evidence type="ECO:0000313" key="3">
    <source>
        <dbReference type="EMBL" id="PRP98590.1"/>
    </source>
</evidence>
<dbReference type="OrthoDB" id="9763354at2"/>